<reference evidence="1" key="1">
    <citation type="submission" date="2018-02" db="EMBL/GenBank/DDBJ databases">
        <title>Rhizophora mucronata_Transcriptome.</title>
        <authorList>
            <person name="Meera S.P."/>
            <person name="Sreeshan A."/>
            <person name="Augustine A."/>
        </authorList>
    </citation>
    <scope>NUCLEOTIDE SEQUENCE</scope>
    <source>
        <tissue evidence="1">Leaf</tissue>
    </source>
</reference>
<evidence type="ECO:0000313" key="1">
    <source>
        <dbReference type="EMBL" id="MBX59388.1"/>
    </source>
</evidence>
<name>A0A2P2PXA3_RHIMU</name>
<dbReference type="EMBL" id="GGEC01078904">
    <property type="protein sequence ID" value="MBX59388.1"/>
    <property type="molecule type" value="Transcribed_RNA"/>
</dbReference>
<accession>A0A2P2PXA3</accession>
<organism evidence="1">
    <name type="scientific">Rhizophora mucronata</name>
    <name type="common">Asiatic mangrove</name>
    <dbReference type="NCBI Taxonomy" id="61149"/>
    <lineage>
        <taxon>Eukaryota</taxon>
        <taxon>Viridiplantae</taxon>
        <taxon>Streptophyta</taxon>
        <taxon>Embryophyta</taxon>
        <taxon>Tracheophyta</taxon>
        <taxon>Spermatophyta</taxon>
        <taxon>Magnoliopsida</taxon>
        <taxon>eudicotyledons</taxon>
        <taxon>Gunneridae</taxon>
        <taxon>Pentapetalae</taxon>
        <taxon>rosids</taxon>
        <taxon>fabids</taxon>
        <taxon>Malpighiales</taxon>
        <taxon>Rhizophoraceae</taxon>
        <taxon>Rhizophora</taxon>
    </lineage>
</organism>
<proteinExistence type="predicted"/>
<sequence length="51" mass="5961">MTKHSDHILAKTLWQQGKERISQICNQYLTCFSLVYFSPLLLCMPNKGDMK</sequence>
<protein>
    <submittedName>
        <fullName evidence="1">Uncharacterized protein</fullName>
    </submittedName>
</protein>
<dbReference type="AlphaFoldDB" id="A0A2P2PXA3"/>